<sequence>MATAEIIRERPAWVIPEVAFDAYGNCLWVLFEDDEYRQWCGIFGAGNLHYEGKLQNLTTDEFMVVVAGRLYRVAANDRSLRMASEERMLTDAVYDRHRDLIIACDWTHLLCYDANGLKWKSKRVSLDGIAFDRIDEDCVYGTVNDLSDDGASFTLWLDALYVDSDVDPRILGM</sequence>
<dbReference type="EMBL" id="CP036289">
    <property type="protein sequence ID" value="QDU73101.1"/>
    <property type="molecule type" value="Genomic_DNA"/>
</dbReference>
<accession>A0A518C1J4</accession>
<proteinExistence type="predicted"/>
<organism evidence="1 2">
    <name type="scientific">Bremerella volcania</name>
    <dbReference type="NCBI Taxonomy" id="2527984"/>
    <lineage>
        <taxon>Bacteria</taxon>
        <taxon>Pseudomonadati</taxon>
        <taxon>Planctomycetota</taxon>
        <taxon>Planctomycetia</taxon>
        <taxon>Pirellulales</taxon>
        <taxon>Pirellulaceae</taxon>
        <taxon>Bremerella</taxon>
    </lineage>
</organism>
<keyword evidence="2" id="KW-1185">Reference proteome</keyword>
<dbReference type="Proteomes" id="UP000318626">
    <property type="component" value="Chromosome"/>
</dbReference>
<name>A0A518C1J4_9BACT</name>
<reference evidence="2" key="1">
    <citation type="submission" date="2019-02" db="EMBL/GenBank/DDBJ databases">
        <title>Deep-cultivation of Planctomycetes and their phenomic and genomic characterization uncovers novel biology.</title>
        <authorList>
            <person name="Wiegand S."/>
            <person name="Jogler M."/>
            <person name="Boedeker C."/>
            <person name="Pinto D."/>
            <person name="Vollmers J."/>
            <person name="Rivas-Marin E."/>
            <person name="Kohn T."/>
            <person name="Peeters S.H."/>
            <person name="Heuer A."/>
            <person name="Rast P."/>
            <person name="Oberbeckmann S."/>
            <person name="Bunk B."/>
            <person name="Jeske O."/>
            <person name="Meyerdierks A."/>
            <person name="Storesund J.E."/>
            <person name="Kallscheuer N."/>
            <person name="Luecker S."/>
            <person name="Lage O.M."/>
            <person name="Pohl T."/>
            <person name="Merkel B.J."/>
            <person name="Hornburger P."/>
            <person name="Mueller R.-W."/>
            <person name="Bruemmer F."/>
            <person name="Labrenz M."/>
            <person name="Spormann A.M."/>
            <person name="Op den Camp H."/>
            <person name="Overmann J."/>
            <person name="Amann R."/>
            <person name="Jetten M.S.M."/>
            <person name="Mascher T."/>
            <person name="Medema M.H."/>
            <person name="Devos D.P."/>
            <person name="Kaster A.-K."/>
            <person name="Ovreas L."/>
            <person name="Rohde M."/>
            <person name="Galperin M.Y."/>
            <person name="Jogler C."/>
        </authorList>
    </citation>
    <scope>NUCLEOTIDE SEQUENCE [LARGE SCALE GENOMIC DNA]</scope>
    <source>
        <strain evidence="2">Pan97</strain>
    </source>
</reference>
<dbReference type="KEGG" id="bvo:Pan97_00680"/>
<dbReference type="OrthoDB" id="8449305at2"/>
<gene>
    <name evidence="1" type="ORF">Pan97_00680</name>
</gene>
<dbReference type="RefSeq" id="WP_144969648.1">
    <property type="nucleotide sequence ID" value="NZ_CP036289.1"/>
</dbReference>
<protein>
    <submittedName>
        <fullName evidence="1">Uncharacterized protein</fullName>
    </submittedName>
</protein>
<evidence type="ECO:0000313" key="2">
    <source>
        <dbReference type="Proteomes" id="UP000318626"/>
    </source>
</evidence>
<evidence type="ECO:0000313" key="1">
    <source>
        <dbReference type="EMBL" id="QDU73101.1"/>
    </source>
</evidence>
<dbReference type="AlphaFoldDB" id="A0A518C1J4"/>